<feature type="region of interest" description="Disordered" evidence="1">
    <location>
        <begin position="175"/>
        <end position="273"/>
    </location>
</feature>
<keyword evidence="3" id="KW-1185">Reference proteome</keyword>
<feature type="compositionally biased region" description="Basic and acidic residues" evidence="1">
    <location>
        <begin position="443"/>
        <end position="461"/>
    </location>
</feature>
<accession>A0ABR1B7F6</accession>
<feature type="region of interest" description="Disordered" evidence="1">
    <location>
        <begin position="437"/>
        <end position="461"/>
    </location>
</feature>
<feature type="region of interest" description="Disordered" evidence="1">
    <location>
        <begin position="341"/>
        <end position="360"/>
    </location>
</feature>
<reference evidence="2 3" key="1">
    <citation type="submission" date="2023-09" db="EMBL/GenBank/DDBJ databases">
        <title>Genomes of two closely related lineages of the louse Polyplax serrata with different host specificities.</title>
        <authorList>
            <person name="Martinu J."/>
            <person name="Tarabai H."/>
            <person name="Stefka J."/>
            <person name="Hypsa V."/>
        </authorList>
    </citation>
    <scope>NUCLEOTIDE SEQUENCE [LARGE SCALE GENOMIC DNA]</scope>
    <source>
        <strain evidence="2">98ZLc_SE</strain>
    </source>
</reference>
<proteinExistence type="predicted"/>
<protein>
    <submittedName>
        <fullName evidence="2">Uncharacterized protein</fullName>
    </submittedName>
</protein>
<sequence length="566" mass="62244">MGSPANSSMPPVPSQNLDKGNGVFIVKEKERLSSPTRLNKSEFGRLISFLGRTRHSASNLRSKFSCGVPWVTSPGGVMGGPQTIRFTALKSTISAEAKEVYSSLVEQPAMEAQIILPPSSLQSSLTRGGHNSSCFRQTAPAVTVPSCLGQFDVPDASESSPLRMLRTGAFPMVRPKGKVSRAEKPVKVPSAAILQVNSSSNHTEEESSQMNDEERWRKDSTSSATSLRKDSTSSHSQLGEEDNPIPLPPRDRSKPSVSNKPRHQRKHPLIIPQGCDMTADKHDDVFHPPSGTVTTPTSVTPTLPPQHPLHNHTTVKPHEVDDSFDQQIATELDALDNINTETDAVEEAPVRQDSPRDSTSYNHNGYANNEHHHIDLAEHFLSRRLKRRDEDFCQVNGSVKTKPNLRLKQKIAQLNQTASMYTTDSTDEGFFGSHLTGACTTTEPERNHREPEETMRRHEDHVSCEDLLEFSAKSKSKSRGQDSDEVRLMSKVLGKEMTSENCLKALNATDWDVYSAIKLAKLQNILKNSGVFQNISSCWDALVACDGDVVRAASVLITQGSPPDCV</sequence>
<name>A0ABR1B7F6_POLSC</name>
<dbReference type="EMBL" id="JAWJWF010000002">
    <property type="protein sequence ID" value="KAK6637523.1"/>
    <property type="molecule type" value="Genomic_DNA"/>
</dbReference>
<evidence type="ECO:0000313" key="2">
    <source>
        <dbReference type="EMBL" id="KAK6637523.1"/>
    </source>
</evidence>
<gene>
    <name evidence="2" type="ORF">RUM44_007945</name>
</gene>
<dbReference type="Proteomes" id="UP001359485">
    <property type="component" value="Unassembled WGS sequence"/>
</dbReference>
<organism evidence="2 3">
    <name type="scientific">Polyplax serrata</name>
    <name type="common">Common mouse louse</name>
    <dbReference type="NCBI Taxonomy" id="468196"/>
    <lineage>
        <taxon>Eukaryota</taxon>
        <taxon>Metazoa</taxon>
        <taxon>Ecdysozoa</taxon>
        <taxon>Arthropoda</taxon>
        <taxon>Hexapoda</taxon>
        <taxon>Insecta</taxon>
        <taxon>Pterygota</taxon>
        <taxon>Neoptera</taxon>
        <taxon>Paraneoptera</taxon>
        <taxon>Psocodea</taxon>
        <taxon>Troctomorpha</taxon>
        <taxon>Phthiraptera</taxon>
        <taxon>Anoplura</taxon>
        <taxon>Polyplacidae</taxon>
        <taxon>Polyplax</taxon>
    </lineage>
</organism>
<evidence type="ECO:0000313" key="3">
    <source>
        <dbReference type="Proteomes" id="UP001359485"/>
    </source>
</evidence>
<comment type="caution">
    <text evidence="2">The sequence shown here is derived from an EMBL/GenBank/DDBJ whole genome shotgun (WGS) entry which is preliminary data.</text>
</comment>
<evidence type="ECO:0000256" key="1">
    <source>
        <dbReference type="SAM" id="MobiDB-lite"/>
    </source>
</evidence>